<evidence type="ECO:0000256" key="6">
    <source>
        <dbReference type="ARBA" id="ARBA00045291"/>
    </source>
</evidence>
<dbReference type="EMBL" id="MARB01000034">
    <property type="protein sequence ID" value="ODJ85841.1"/>
    <property type="molecule type" value="Genomic_DNA"/>
</dbReference>
<dbReference type="InterPro" id="IPR036390">
    <property type="entry name" value="WH_DNA-bd_sf"/>
</dbReference>
<protein>
    <recommendedName>
        <fullName evidence="5">siroheme decarboxylase</fullName>
        <ecNumber evidence="5">4.1.1.111</ecNumber>
    </recommendedName>
</protein>
<dbReference type="Gene3D" id="3.30.70.3460">
    <property type="match status" value="1"/>
</dbReference>
<comment type="function">
    <text evidence="6">Involved in heme d1 biosynthesis. Catalyzes the decarboxylation of siroheme into didecarboxysiroheme.</text>
</comment>
<comment type="catalytic activity">
    <reaction evidence="7">
        <text>siroheme + 2 H(+) = 12,18-didecarboxysiroheme + 2 CO2</text>
        <dbReference type="Rhea" id="RHEA:19093"/>
        <dbReference type="ChEBI" id="CHEBI:15378"/>
        <dbReference type="ChEBI" id="CHEBI:16526"/>
        <dbReference type="ChEBI" id="CHEBI:60052"/>
        <dbReference type="ChEBI" id="CHEBI:140497"/>
        <dbReference type="EC" id="4.1.1.111"/>
    </reaction>
</comment>
<dbReference type="InterPro" id="IPR053953">
    <property type="entry name" value="NirdL-like_HTH"/>
</dbReference>
<accession>A0A7Z1ADG2</accession>
<comment type="pathway">
    <text evidence="2">Porphyrin-containing compound metabolism.</text>
</comment>
<evidence type="ECO:0000256" key="5">
    <source>
        <dbReference type="ARBA" id="ARBA00023471"/>
    </source>
</evidence>
<dbReference type="RefSeq" id="WP_069128271.1">
    <property type="nucleotide sequence ID" value="NZ_MARB01000034.1"/>
</dbReference>
<dbReference type="Pfam" id="PF17805">
    <property type="entry name" value="AsnC_trans_reg2"/>
    <property type="match status" value="1"/>
</dbReference>
<feature type="domain" description="Siroheme decarboxylase NirL-like HTH" evidence="9">
    <location>
        <begin position="18"/>
        <end position="62"/>
    </location>
</feature>
<comment type="caution">
    <text evidence="10">The sequence shown here is derived from an EMBL/GenBank/DDBJ whole genome shotgun (WGS) entry which is preliminary data.</text>
</comment>
<evidence type="ECO:0000256" key="7">
    <source>
        <dbReference type="ARBA" id="ARBA00048470"/>
    </source>
</evidence>
<evidence type="ECO:0000259" key="9">
    <source>
        <dbReference type="Pfam" id="PF22451"/>
    </source>
</evidence>
<evidence type="ECO:0000313" key="11">
    <source>
        <dbReference type="Proteomes" id="UP000094769"/>
    </source>
</evidence>
<keyword evidence="11" id="KW-1185">Reference proteome</keyword>
<dbReference type="PROSITE" id="PS00519">
    <property type="entry name" value="HTH_ASNC_1"/>
    <property type="match status" value="1"/>
</dbReference>
<dbReference type="SUPFAM" id="SSF46785">
    <property type="entry name" value="Winged helix' DNA-binding domain"/>
    <property type="match status" value="1"/>
</dbReference>
<evidence type="ECO:0000256" key="2">
    <source>
        <dbReference type="ARBA" id="ARBA00023444"/>
    </source>
</evidence>
<name>A0A7Z1ADG2_9GAMM</name>
<proteinExistence type="inferred from homology"/>
<feature type="domain" description="Siroheme decarboxylase AsnC-like ligand binding" evidence="8">
    <location>
        <begin position="73"/>
        <end position="160"/>
    </location>
</feature>
<evidence type="ECO:0000313" key="10">
    <source>
        <dbReference type="EMBL" id="ODJ85841.1"/>
    </source>
</evidence>
<dbReference type="PANTHER" id="PTHR43413">
    <property type="entry name" value="TRANSCRIPTIONAL REGULATOR, ASNC FAMILY"/>
    <property type="match status" value="1"/>
</dbReference>
<dbReference type="InterPro" id="IPR050684">
    <property type="entry name" value="HTH-Siroheme_Decarb"/>
</dbReference>
<evidence type="ECO:0000259" key="8">
    <source>
        <dbReference type="Pfam" id="PF17805"/>
    </source>
</evidence>
<evidence type="ECO:0000256" key="4">
    <source>
        <dbReference type="ARBA" id="ARBA00023465"/>
    </source>
</evidence>
<evidence type="ECO:0000256" key="1">
    <source>
        <dbReference type="ARBA" id="ARBA00023239"/>
    </source>
</evidence>
<comment type="subunit">
    <text evidence="4">Probably forms a complex composed of NirD, NirL, NirG and NirH. All proteins are required for the total conversion of siroheme to didecarboxysiroheme.</text>
</comment>
<evidence type="ECO:0000256" key="3">
    <source>
        <dbReference type="ARBA" id="ARBA00023457"/>
    </source>
</evidence>
<dbReference type="InterPro" id="IPR019885">
    <property type="entry name" value="Tscrpt_reg_HTH_AsnC-type_CS"/>
</dbReference>
<dbReference type="PANTHER" id="PTHR43413:SF1">
    <property type="entry name" value="SIROHEME DECARBOXYLASE NIRL SUBUNIT"/>
    <property type="match status" value="1"/>
</dbReference>
<dbReference type="Proteomes" id="UP000094769">
    <property type="component" value="Unassembled WGS sequence"/>
</dbReference>
<dbReference type="OrthoDB" id="5568033at2"/>
<dbReference type="InterPro" id="IPR040523">
    <property type="entry name" value="AsnC_trans_reg2"/>
</dbReference>
<reference evidence="10 11" key="1">
    <citation type="submission" date="2016-06" db="EMBL/GenBank/DDBJ databases">
        <title>Genome sequence of endosymbiont of Candidatus Endolucinida thiodiazotropha.</title>
        <authorList>
            <person name="Poehlein A."/>
            <person name="Koenig S."/>
            <person name="Heiden S.E."/>
            <person name="Thuermer A."/>
            <person name="Voget S."/>
            <person name="Daniel R."/>
            <person name="Markert S."/>
            <person name="Gros O."/>
            <person name="Schweder T."/>
        </authorList>
    </citation>
    <scope>NUCLEOTIDE SEQUENCE [LARGE SCALE GENOMIC DNA]</scope>
    <source>
        <strain evidence="10 11">COS</strain>
    </source>
</reference>
<dbReference type="Pfam" id="PF22451">
    <property type="entry name" value="NirdL-like_HTH"/>
    <property type="match status" value="1"/>
</dbReference>
<gene>
    <name evidence="10" type="ORF">CODIS_39590</name>
</gene>
<dbReference type="GO" id="GO:0016829">
    <property type="term" value="F:lyase activity"/>
    <property type="evidence" value="ECO:0007669"/>
    <property type="project" value="UniProtKB-KW"/>
</dbReference>
<dbReference type="AlphaFoldDB" id="A0A7Z1ADG2"/>
<sequence>MDLRELSQLLEPDPLDLDLVHAIQGGLPLVEQPYAQIASELNITEAEVIRRLGRLLETGDIRRLGVVVRHRELGYRANAMVVWDVPDDRVSEIGRLLGRQSCVTLCYRRPRRPGRWPYNLFCMIHGRSREGVLRNLDRLIHDCNLGWITHDVLFSLRQFKQRGAKYISERDGSVKGSDQTPASLS</sequence>
<organism evidence="10 11">
    <name type="scientific">Candidatus Thiodiazotropha endolucinida</name>
    <dbReference type="NCBI Taxonomy" id="1655433"/>
    <lineage>
        <taxon>Bacteria</taxon>
        <taxon>Pseudomonadati</taxon>
        <taxon>Pseudomonadota</taxon>
        <taxon>Gammaproteobacteria</taxon>
        <taxon>Chromatiales</taxon>
        <taxon>Sedimenticolaceae</taxon>
        <taxon>Candidatus Thiodiazotropha</taxon>
    </lineage>
</organism>
<keyword evidence="1" id="KW-0456">Lyase</keyword>
<comment type="similarity">
    <text evidence="3">Belongs to the Ahb/Nir family.</text>
</comment>
<dbReference type="EC" id="4.1.1.111" evidence="5"/>